<evidence type="ECO:0000256" key="1">
    <source>
        <dbReference type="ARBA" id="ARBA00004161"/>
    </source>
</evidence>
<sequence>MKESEFFIRKMVTTQGKVPEDGDEATTMKERGNELFKDGRWEEASQCYSKAIAVGEKHKDWGVFHKNRAAAYLKLEQYERARVDCTVVLDESPNDPKALFRRFQALEALQRFEEAYKDLRTIHTHDPNNRTIKPHLERLHAIVQERARERAQTSNKVTQMFEIAFDIAAPKDKREQAMNNIVVLSREQAGVEVMFKEGVITRIGKLLKVEKNNEIITNAIRAVDGICLRNADRTKQVIRELGIPWFLQMLDCSVEDRVAATQHCMQTVLNAISGMENKEDSKPIDALVKENQQIIDTLLSCLLYSVTDRTITGMARDSIMELLIRNVHWKTLNWAERLVEVKGLLRLMEVCSELEEYKYESAMNITPSSRTIAAVCLARIYENMYYDQARERFTEQIADFVKDKLLTPDHESKVRVTVAITSLLLGPLDVGNTIVSREGVMQMILVMAQSDNLLEQKVACECIIAAASKKDKAKGLVQTGAEILKKLYTSKNEEIRVRALVGLCKLGSSGGLDASIRPFADGSTKKLAEACRRFLVKPGKDKDIRKFAAEGLAYLTLDAEVKEKLVEDRAAIQGLIELAKTGDQSALYGVVTTLVNLVNAYDKQEMNPELIELAKFAKHHIPEEHELDDPDFVAGRIVVLANEGVTSGLVALCKTESDNSKEMIARVFNALCSEQEVRGKVVQQGGAKVLLPLALNGTPNGKRQAAQALSRIGITINPEVAFPGQRNLEVIRPLMNQLHPDCSSLENFEALMALCNLAAMNESTRQRILKEQGLSKIESLMLEDHLMLARAATQVMCNMVQSPQVVERHEGDNDKVKILALYCEEEDEETAKAASGALAYLTAVSERCCEKIFEISSWLDVFHTLVANPSPEVQYRGMVIIRNVIKTSQKLATKLLDTDVLQMMYGVTQLNDERRAKAIECAHECLKLAEKSRLIREDADADMAPDVFKQQEATLEEIND</sequence>
<feature type="domain" description="UNC-45/Cro1/She4 central" evidence="12">
    <location>
        <begin position="329"/>
        <end position="506"/>
    </location>
</feature>
<dbReference type="EnsemblMetazoa" id="AALB003014-RA">
    <property type="protein sequence ID" value="AALB003014-PA"/>
    <property type="gene ID" value="AALB003014"/>
</dbReference>
<evidence type="ECO:0000256" key="2">
    <source>
        <dbReference type="ARBA" id="ARBA00004216"/>
    </source>
</evidence>
<reference evidence="13" key="2">
    <citation type="submission" date="2022-08" db="UniProtKB">
        <authorList>
            <consortium name="EnsemblMetazoa"/>
        </authorList>
    </citation>
    <scope>IDENTIFICATION</scope>
    <source>
        <strain evidence="13">STECLA/ALBI9_A</strain>
    </source>
</reference>
<dbReference type="FunFam" id="1.25.10.10:FF:000043">
    <property type="entry name" value="Unc-45 myosin chaperone B"/>
    <property type="match status" value="1"/>
</dbReference>
<evidence type="ECO:0000256" key="9">
    <source>
        <dbReference type="ARBA" id="ARBA00022782"/>
    </source>
</evidence>
<accession>A0A182F940</accession>
<dbReference type="AlphaFoldDB" id="A0A182F940"/>
<organism evidence="13 14">
    <name type="scientific">Anopheles albimanus</name>
    <name type="common">New world malaria mosquito</name>
    <dbReference type="NCBI Taxonomy" id="7167"/>
    <lineage>
        <taxon>Eukaryota</taxon>
        <taxon>Metazoa</taxon>
        <taxon>Ecdysozoa</taxon>
        <taxon>Arthropoda</taxon>
        <taxon>Hexapoda</taxon>
        <taxon>Insecta</taxon>
        <taxon>Pterygota</taxon>
        <taxon>Neoptera</taxon>
        <taxon>Endopterygota</taxon>
        <taxon>Diptera</taxon>
        <taxon>Nematocera</taxon>
        <taxon>Culicoidea</taxon>
        <taxon>Culicidae</taxon>
        <taxon>Anophelinae</taxon>
        <taxon>Anopheles</taxon>
    </lineage>
</organism>
<dbReference type="GO" id="GO:0048471">
    <property type="term" value="C:perinuclear region of cytoplasm"/>
    <property type="evidence" value="ECO:0007669"/>
    <property type="project" value="UniProtKB-SubCell"/>
</dbReference>
<dbReference type="InterPro" id="IPR024660">
    <property type="entry name" value="UCS_central_dom"/>
</dbReference>
<dbReference type="GO" id="GO:0030154">
    <property type="term" value="P:cell differentiation"/>
    <property type="evidence" value="ECO:0007669"/>
    <property type="project" value="UniProtKB-KW"/>
</dbReference>
<dbReference type="InterPro" id="IPR011990">
    <property type="entry name" value="TPR-like_helical_dom_sf"/>
</dbReference>
<dbReference type="InterPro" id="IPR011989">
    <property type="entry name" value="ARM-like"/>
</dbReference>
<dbReference type="InterPro" id="IPR016024">
    <property type="entry name" value="ARM-type_fold"/>
</dbReference>
<dbReference type="VEuPathDB" id="VectorBase:AALB003014"/>
<dbReference type="STRING" id="7167.A0A182F940"/>
<comment type="subcellular location">
    <subcellularLocation>
        <location evidence="1">Cytoplasm</location>
        <location evidence="1">Myofibril</location>
        <location evidence="1">Sarcomere</location>
        <location evidence="1">A band</location>
    </subcellularLocation>
    <subcellularLocation>
        <location evidence="2">Cytoplasm</location>
        <location evidence="2">Myofibril</location>
        <location evidence="2">Sarcomere</location>
        <location evidence="2">Z line</location>
    </subcellularLocation>
    <subcellularLocation>
        <location evidence="3">Cytoplasm</location>
        <location evidence="3">Perinuclear region</location>
    </subcellularLocation>
</comment>
<dbReference type="GO" id="GO:0030018">
    <property type="term" value="C:Z disc"/>
    <property type="evidence" value="ECO:0007669"/>
    <property type="project" value="UniProtKB-SubCell"/>
</dbReference>
<dbReference type="InterPro" id="IPR000225">
    <property type="entry name" value="Armadillo"/>
</dbReference>
<evidence type="ECO:0000313" key="14">
    <source>
        <dbReference type="Proteomes" id="UP000069272"/>
    </source>
</evidence>
<keyword evidence="7" id="KW-0517">Myogenesis</keyword>
<dbReference type="Gene3D" id="1.25.10.10">
    <property type="entry name" value="Leucine-rich Repeat Variant"/>
    <property type="match status" value="2"/>
</dbReference>
<keyword evidence="8" id="KW-0677">Repeat</keyword>
<evidence type="ECO:0000256" key="10">
    <source>
        <dbReference type="ARBA" id="ARBA00022803"/>
    </source>
</evidence>
<reference evidence="13 14" key="1">
    <citation type="journal article" date="2017" name="G3 (Bethesda)">
        <title>The Physical Genome Mapping of Anopheles albimanus Corrected Scaffold Misassemblies and Identified Interarm Rearrangements in Genus Anopheles.</title>
        <authorList>
            <person name="Artemov G.N."/>
            <person name="Peery A.N."/>
            <person name="Jiang X."/>
            <person name="Tu Z."/>
            <person name="Stegniy V.N."/>
            <person name="Sharakhova M.V."/>
            <person name="Sharakhov I.V."/>
        </authorList>
    </citation>
    <scope>NUCLEOTIDE SEQUENCE [LARGE SCALE GENOMIC DNA]</scope>
    <source>
        <strain evidence="13 14">ALBI9_A</strain>
    </source>
</reference>
<dbReference type="SUPFAM" id="SSF48371">
    <property type="entry name" value="ARM repeat"/>
    <property type="match status" value="2"/>
</dbReference>
<proteinExistence type="predicted"/>
<keyword evidence="5" id="KW-0217">Developmental protein</keyword>
<keyword evidence="9" id="KW-0221">Differentiation</keyword>
<evidence type="ECO:0000313" key="13">
    <source>
        <dbReference type="EnsemblMetazoa" id="AALB003014-PA"/>
    </source>
</evidence>
<evidence type="ECO:0000256" key="4">
    <source>
        <dbReference type="ARBA" id="ARBA00020768"/>
    </source>
</evidence>
<evidence type="ECO:0000256" key="7">
    <source>
        <dbReference type="ARBA" id="ARBA00022541"/>
    </source>
</evidence>
<dbReference type="PANTHER" id="PTHR45994">
    <property type="entry name" value="FI21225P1"/>
    <property type="match status" value="1"/>
</dbReference>
<dbReference type="Pfam" id="PF11701">
    <property type="entry name" value="UNC45-central"/>
    <property type="match status" value="1"/>
</dbReference>
<dbReference type="VEuPathDB" id="VectorBase:AALB20_029708"/>
<keyword evidence="6" id="KW-0963">Cytoplasm</keyword>
<dbReference type="Gene3D" id="1.25.40.10">
    <property type="entry name" value="Tetratricopeptide repeat domain"/>
    <property type="match status" value="1"/>
</dbReference>
<dbReference type="GO" id="GO:0031672">
    <property type="term" value="C:A band"/>
    <property type="evidence" value="ECO:0007669"/>
    <property type="project" value="UniProtKB-SubCell"/>
</dbReference>
<dbReference type="SUPFAM" id="SSF48452">
    <property type="entry name" value="TPR-like"/>
    <property type="match status" value="1"/>
</dbReference>
<evidence type="ECO:0000259" key="12">
    <source>
        <dbReference type="Pfam" id="PF11701"/>
    </source>
</evidence>
<dbReference type="SMART" id="SM00185">
    <property type="entry name" value="ARM"/>
    <property type="match status" value="6"/>
</dbReference>
<keyword evidence="11" id="KW-0143">Chaperone</keyword>
<dbReference type="GO" id="GO:0007517">
    <property type="term" value="P:muscle organ development"/>
    <property type="evidence" value="ECO:0007669"/>
    <property type="project" value="UniProtKB-KW"/>
</dbReference>
<evidence type="ECO:0000256" key="5">
    <source>
        <dbReference type="ARBA" id="ARBA00022473"/>
    </source>
</evidence>
<keyword evidence="14" id="KW-1185">Reference proteome</keyword>
<dbReference type="InterPro" id="IPR019734">
    <property type="entry name" value="TPR_rpt"/>
</dbReference>
<name>A0A182F940_ANOAL</name>
<dbReference type="Proteomes" id="UP000069272">
    <property type="component" value="Chromosome 2R"/>
</dbReference>
<dbReference type="FunFam" id="1.25.40.10:FF:000025">
    <property type="entry name" value="Unc-45 myosin chaperone B"/>
    <property type="match status" value="1"/>
</dbReference>
<evidence type="ECO:0000256" key="11">
    <source>
        <dbReference type="ARBA" id="ARBA00023186"/>
    </source>
</evidence>
<evidence type="ECO:0000256" key="8">
    <source>
        <dbReference type="ARBA" id="ARBA00022737"/>
    </source>
</evidence>
<protein>
    <recommendedName>
        <fullName evidence="4">Protein unc-45 homolog B</fullName>
    </recommendedName>
</protein>
<dbReference type="GO" id="GO:0051879">
    <property type="term" value="F:Hsp90 protein binding"/>
    <property type="evidence" value="ECO:0007669"/>
    <property type="project" value="TreeGrafter"/>
</dbReference>
<dbReference type="SMART" id="SM00028">
    <property type="entry name" value="TPR"/>
    <property type="match status" value="3"/>
</dbReference>
<evidence type="ECO:0000256" key="6">
    <source>
        <dbReference type="ARBA" id="ARBA00022490"/>
    </source>
</evidence>
<dbReference type="PANTHER" id="PTHR45994:SF1">
    <property type="entry name" value="FI21225P1"/>
    <property type="match status" value="1"/>
</dbReference>
<keyword evidence="10" id="KW-0802">TPR repeat</keyword>
<evidence type="ECO:0000256" key="3">
    <source>
        <dbReference type="ARBA" id="ARBA00004556"/>
    </source>
</evidence>
<dbReference type="PROSITE" id="PS50005">
    <property type="entry name" value="TPR"/>
    <property type="match status" value="1"/>
</dbReference>